<dbReference type="EMBL" id="CP041695">
    <property type="protein sequence ID" value="QDP80100.1"/>
    <property type="molecule type" value="Genomic_DNA"/>
</dbReference>
<gene>
    <name evidence="2" type="ORF">FOH10_16650</name>
</gene>
<feature type="domain" description="NAD-dependent epimerase/dehydratase" evidence="1">
    <location>
        <begin position="3"/>
        <end position="215"/>
    </location>
</feature>
<dbReference type="PANTHER" id="PTHR48079:SF6">
    <property type="entry name" value="NAD(P)-BINDING DOMAIN-CONTAINING PROTEIN-RELATED"/>
    <property type="match status" value="1"/>
</dbReference>
<sequence length="306" mass="31202">MRVFVTGASGHLGSAVVPELIAAGHQVVSLARSDKSAAASTAAGAEVYRGDLDDLVGLAAAAAAADGVIHLAFKHDAMFAGDFEGAVAADLRAIEALGDALTGTGKPLVATSGTVMFAFAGLENAVTEADALDAGPRIDAENTVVALAERGIRSSVVRLTPTVHSTLDHNGFIPTLISIARSKGVAAYVGDGTNRWPAVHTLDAARLYRLALESAPAGSRLHAVGDEGVTFRQIAEGIGRGLNLPVVSIPATEAEAHFGFLSAHAQADNPASSTLTQDLLGWKPAQPGLIEDLGQGHYFDASANTG</sequence>
<reference evidence="2 3" key="1">
    <citation type="submission" date="2019-07" db="EMBL/GenBank/DDBJ databases">
        <title>Complete Genome Sequence and Methylome Analysis of Nocardia otitidis-caviarum NEB252.</title>
        <authorList>
            <person name="Fomenkov A."/>
            <person name="Anton B.P."/>
            <person name="Vincze T."/>
            <person name="Roberts R.J."/>
        </authorList>
    </citation>
    <scope>NUCLEOTIDE SEQUENCE [LARGE SCALE GENOMIC DNA]</scope>
    <source>
        <strain evidence="2 3">NEB252</strain>
    </source>
</reference>
<evidence type="ECO:0000259" key="1">
    <source>
        <dbReference type="Pfam" id="PF01370"/>
    </source>
</evidence>
<organism evidence="2 3">
    <name type="scientific">Nocardia otitidiscaviarum</name>
    <dbReference type="NCBI Taxonomy" id="1823"/>
    <lineage>
        <taxon>Bacteria</taxon>
        <taxon>Bacillati</taxon>
        <taxon>Actinomycetota</taxon>
        <taxon>Actinomycetes</taxon>
        <taxon>Mycobacteriales</taxon>
        <taxon>Nocardiaceae</taxon>
        <taxon>Nocardia</taxon>
    </lineage>
</organism>
<dbReference type="AlphaFoldDB" id="A0A516NMG8"/>
<dbReference type="InterPro" id="IPR036291">
    <property type="entry name" value="NAD(P)-bd_dom_sf"/>
</dbReference>
<protein>
    <submittedName>
        <fullName evidence="2">SDR family oxidoreductase</fullName>
    </submittedName>
</protein>
<dbReference type="SUPFAM" id="SSF51735">
    <property type="entry name" value="NAD(P)-binding Rossmann-fold domains"/>
    <property type="match status" value="1"/>
</dbReference>
<dbReference type="CDD" id="cd05262">
    <property type="entry name" value="SDR_a7"/>
    <property type="match status" value="1"/>
</dbReference>
<dbReference type="Pfam" id="PF01370">
    <property type="entry name" value="Epimerase"/>
    <property type="match status" value="1"/>
</dbReference>
<dbReference type="KEGG" id="nod:FOH10_16650"/>
<dbReference type="GO" id="GO:0004029">
    <property type="term" value="F:aldehyde dehydrogenase (NAD+) activity"/>
    <property type="evidence" value="ECO:0007669"/>
    <property type="project" value="TreeGrafter"/>
</dbReference>
<dbReference type="GeneID" id="80333999"/>
<dbReference type="RefSeq" id="WP_143981427.1">
    <property type="nucleotide sequence ID" value="NZ_CP041695.1"/>
</dbReference>
<accession>A0A516NMG8</accession>
<name>A0A516NMG8_9NOCA</name>
<dbReference type="InterPro" id="IPR051783">
    <property type="entry name" value="NAD(P)-dependent_oxidoreduct"/>
</dbReference>
<dbReference type="Gene3D" id="3.40.50.720">
    <property type="entry name" value="NAD(P)-binding Rossmann-like Domain"/>
    <property type="match status" value="1"/>
</dbReference>
<dbReference type="PANTHER" id="PTHR48079">
    <property type="entry name" value="PROTEIN YEEZ"/>
    <property type="match status" value="1"/>
</dbReference>
<evidence type="ECO:0000313" key="3">
    <source>
        <dbReference type="Proteomes" id="UP000317039"/>
    </source>
</evidence>
<dbReference type="InterPro" id="IPR001509">
    <property type="entry name" value="Epimerase_deHydtase"/>
</dbReference>
<proteinExistence type="predicted"/>
<dbReference type="Proteomes" id="UP000317039">
    <property type="component" value="Chromosome"/>
</dbReference>
<dbReference type="GO" id="GO:0005737">
    <property type="term" value="C:cytoplasm"/>
    <property type="evidence" value="ECO:0007669"/>
    <property type="project" value="TreeGrafter"/>
</dbReference>
<evidence type="ECO:0000313" key="2">
    <source>
        <dbReference type="EMBL" id="QDP80100.1"/>
    </source>
</evidence>